<dbReference type="AlphaFoldDB" id="A0A840I6E7"/>
<keyword evidence="1" id="KW-0732">Signal</keyword>
<reference evidence="2 3" key="1">
    <citation type="submission" date="2020-08" db="EMBL/GenBank/DDBJ databases">
        <title>Genomic Encyclopedia of Type Strains, Phase IV (KMG-IV): sequencing the most valuable type-strain genomes for metagenomic binning, comparative biology and taxonomic classification.</title>
        <authorList>
            <person name="Goeker M."/>
        </authorList>
    </citation>
    <scope>NUCLEOTIDE SEQUENCE [LARGE SCALE GENOMIC DNA]</scope>
    <source>
        <strain evidence="2 3">DSM 102850</strain>
    </source>
</reference>
<keyword evidence="3" id="KW-1185">Reference proteome</keyword>
<sequence length="47" mass="4907">MDRAFTAAAAALVATFMLAWVSAKEDAVANPNEPVQTLAQTVATNDI</sequence>
<dbReference type="Proteomes" id="UP000563524">
    <property type="component" value="Unassembled WGS sequence"/>
</dbReference>
<name>A0A840I6E7_9PROT</name>
<protein>
    <submittedName>
        <fullName evidence="2">Uncharacterized protein</fullName>
    </submittedName>
</protein>
<evidence type="ECO:0000313" key="3">
    <source>
        <dbReference type="Proteomes" id="UP000563524"/>
    </source>
</evidence>
<feature type="signal peptide" evidence="1">
    <location>
        <begin position="1"/>
        <end position="19"/>
    </location>
</feature>
<accession>A0A840I6E7</accession>
<organism evidence="2 3">
    <name type="scientific">Parvularcula dongshanensis</name>
    <dbReference type="NCBI Taxonomy" id="1173995"/>
    <lineage>
        <taxon>Bacteria</taxon>
        <taxon>Pseudomonadati</taxon>
        <taxon>Pseudomonadota</taxon>
        <taxon>Alphaproteobacteria</taxon>
        <taxon>Parvularculales</taxon>
        <taxon>Parvularculaceae</taxon>
        <taxon>Parvularcula</taxon>
    </lineage>
</organism>
<feature type="chain" id="PRO_5032307889" evidence="1">
    <location>
        <begin position="20"/>
        <end position="47"/>
    </location>
</feature>
<proteinExistence type="predicted"/>
<evidence type="ECO:0000256" key="1">
    <source>
        <dbReference type="SAM" id="SignalP"/>
    </source>
</evidence>
<gene>
    <name evidence="2" type="ORF">GGQ59_002249</name>
</gene>
<evidence type="ECO:0000313" key="2">
    <source>
        <dbReference type="EMBL" id="MBB4659708.1"/>
    </source>
</evidence>
<dbReference type="EMBL" id="JACHOB010000005">
    <property type="protein sequence ID" value="MBB4659708.1"/>
    <property type="molecule type" value="Genomic_DNA"/>
</dbReference>
<comment type="caution">
    <text evidence="2">The sequence shown here is derived from an EMBL/GenBank/DDBJ whole genome shotgun (WGS) entry which is preliminary data.</text>
</comment>